<evidence type="ECO:0008006" key="3">
    <source>
        <dbReference type="Google" id="ProtNLM"/>
    </source>
</evidence>
<sequence>MKRYMALFVAAPGSFEKWNALEDTVRKDREAKGMQAWHAWHEQHASIIVDAGGPLGKTKRTDANGVSDMTNPIGGYVIVQAETHDAAARLFENHPHFTILPGNAVEIMPCNEIPM</sequence>
<accession>A0A6I6MNS0</accession>
<dbReference type="InterPro" id="IPR011008">
    <property type="entry name" value="Dimeric_a/b-barrel"/>
</dbReference>
<dbReference type="EMBL" id="CP047045">
    <property type="protein sequence ID" value="QGZ96339.1"/>
    <property type="molecule type" value="Genomic_DNA"/>
</dbReference>
<dbReference type="SUPFAM" id="SSF54909">
    <property type="entry name" value="Dimeric alpha+beta barrel"/>
    <property type="match status" value="1"/>
</dbReference>
<dbReference type="Proteomes" id="UP000431269">
    <property type="component" value="Chromosome"/>
</dbReference>
<evidence type="ECO:0000313" key="2">
    <source>
        <dbReference type="Proteomes" id="UP000431269"/>
    </source>
</evidence>
<dbReference type="KEGG" id="tsv:DSM104635_03198"/>
<gene>
    <name evidence="1" type="ORF">DSM104635_03198</name>
</gene>
<dbReference type="AlphaFoldDB" id="A0A6I6MNS0"/>
<dbReference type="RefSeq" id="WP_158767136.1">
    <property type="nucleotide sequence ID" value="NZ_CP047045.1"/>
</dbReference>
<dbReference type="Gene3D" id="3.30.70.1060">
    <property type="entry name" value="Dimeric alpha+beta barrel"/>
    <property type="match status" value="1"/>
</dbReference>
<organism evidence="1 2">
    <name type="scientific">Terricaulis silvestris</name>
    <dbReference type="NCBI Taxonomy" id="2686094"/>
    <lineage>
        <taxon>Bacteria</taxon>
        <taxon>Pseudomonadati</taxon>
        <taxon>Pseudomonadota</taxon>
        <taxon>Alphaproteobacteria</taxon>
        <taxon>Caulobacterales</taxon>
        <taxon>Caulobacteraceae</taxon>
        <taxon>Terricaulis</taxon>
    </lineage>
</organism>
<name>A0A6I6MNS0_9CAUL</name>
<protein>
    <recommendedName>
        <fullName evidence="3">YCII-related domain protein</fullName>
    </recommendedName>
</protein>
<keyword evidence="2" id="KW-1185">Reference proteome</keyword>
<reference evidence="2" key="1">
    <citation type="submission" date="2019-12" db="EMBL/GenBank/DDBJ databases">
        <title>Complete genome of Terracaulis silvestris 0127_4.</title>
        <authorList>
            <person name="Vieira S."/>
            <person name="Riedel T."/>
            <person name="Sproer C."/>
            <person name="Pascual J."/>
            <person name="Boedeker C."/>
            <person name="Overmann J."/>
        </authorList>
    </citation>
    <scope>NUCLEOTIDE SEQUENCE [LARGE SCALE GENOMIC DNA]</scope>
    <source>
        <strain evidence="2">0127_4</strain>
    </source>
</reference>
<evidence type="ECO:0000313" key="1">
    <source>
        <dbReference type="EMBL" id="QGZ96339.1"/>
    </source>
</evidence>
<proteinExistence type="predicted"/>